<evidence type="ECO:0000313" key="2">
    <source>
        <dbReference type="Proteomes" id="UP001157156"/>
    </source>
</evidence>
<proteinExistence type="predicted"/>
<protein>
    <submittedName>
        <fullName evidence="1">Uncharacterized protein</fullName>
    </submittedName>
</protein>
<comment type="caution">
    <text evidence="1">The sequence shown here is derived from an EMBL/GenBank/DDBJ whole genome shotgun (WGS) entry which is preliminary data.</text>
</comment>
<organism evidence="1 2">
    <name type="scientific">Vibrio algivorus</name>
    <dbReference type="NCBI Taxonomy" id="1667024"/>
    <lineage>
        <taxon>Bacteria</taxon>
        <taxon>Pseudomonadati</taxon>
        <taxon>Pseudomonadota</taxon>
        <taxon>Gammaproteobacteria</taxon>
        <taxon>Vibrionales</taxon>
        <taxon>Vibrionaceae</taxon>
        <taxon>Vibrio</taxon>
    </lineage>
</organism>
<reference evidence="2" key="1">
    <citation type="journal article" date="2019" name="Int. J. Syst. Evol. Microbiol.">
        <title>The Global Catalogue of Microorganisms (GCM) 10K type strain sequencing project: providing services to taxonomists for standard genome sequencing and annotation.</title>
        <authorList>
            <consortium name="The Broad Institute Genomics Platform"/>
            <consortium name="The Broad Institute Genome Sequencing Center for Infectious Disease"/>
            <person name="Wu L."/>
            <person name="Ma J."/>
        </authorList>
    </citation>
    <scope>NUCLEOTIDE SEQUENCE [LARGE SCALE GENOMIC DNA]</scope>
    <source>
        <strain evidence="2">NBRC 111146</strain>
    </source>
</reference>
<gene>
    <name evidence="1" type="ORF">GCM10007931_10750</name>
</gene>
<dbReference type="EMBL" id="BSPV01000003">
    <property type="protein sequence ID" value="GLT14101.1"/>
    <property type="molecule type" value="Genomic_DNA"/>
</dbReference>
<accession>A0ABQ6EMV7</accession>
<evidence type="ECO:0000313" key="1">
    <source>
        <dbReference type="EMBL" id="GLT14101.1"/>
    </source>
</evidence>
<keyword evidence="2" id="KW-1185">Reference proteome</keyword>
<sequence length="62" mass="7174">MERCRYLDEKKPPLHHDEVFSAAKEALNHYSPYRVRGSEKILNLSYLTSASDKSVTIINLTH</sequence>
<name>A0ABQ6EMV7_9VIBR</name>
<dbReference type="Proteomes" id="UP001157156">
    <property type="component" value="Unassembled WGS sequence"/>
</dbReference>